<evidence type="ECO:0000313" key="2">
    <source>
        <dbReference type="EMBL" id="WEW59527.1"/>
    </source>
</evidence>
<feature type="region of interest" description="Disordered" evidence="1">
    <location>
        <begin position="1"/>
        <end position="67"/>
    </location>
</feature>
<name>A0AAF0DKX5_9EURO</name>
<accession>A0AAF0DKX5</accession>
<protein>
    <submittedName>
        <fullName evidence="2">Uncharacterized protein</fullName>
    </submittedName>
</protein>
<dbReference type="AlphaFoldDB" id="A0AAF0DKX5"/>
<keyword evidence="3" id="KW-1185">Reference proteome</keyword>
<dbReference type="Proteomes" id="UP001219355">
    <property type="component" value="Chromosome 3"/>
</dbReference>
<dbReference type="EMBL" id="CP120629">
    <property type="protein sequence ID" value="WEW59527.1"/>
    <property type="molecule type" value="Genomic_DNA"/>
</dbReference>
<reference evidence="2" key="1">
    <citation type="submission" date="2023-03" db="EMBL/GenBank/DDBJ databases">
        <title>Emydomyces testavorans Genome Sequence.</title>
        <authorList>
            <person name="Hoyer L."/>
        </authorList>
    </citation>
    <scope>NUCLEOTIDE SEQUENCE</scope>
    <source>
        <strain evidence="2">16-2883</strain>
    </source>
</reference>
<evidence type="ECO:0000256" key="1">
    <source>
        <dbReference type="SAM" id="MobiDB-lite"/>
    </source>
</evidence>
<evidence type="ECO:0000313" key="3">
    <source>
        <dbReference type="Proteomes" id="UP001219355"/>
    </source>
</evidence>
<gene>
    <name evidence="2" type="ORF">PRK78_005001</name>
</gene>
<proteinExistence type="predicted"/>
<feature type="compositionally biased region" description="Basic residues" evidence="1">
    <location>
        <begin position="1"/>
        <end position="13"/>
    </location>
</feature>
<sequence>MLRSSNRVRKPSQRAREAGYTSAPHSQVAEPKEPAKRKATPKPRQPRAAKGKGKGRGKQRAASGESMVARPVLTVLKEEDERSVSLLLELASAALAPHFKPAVEVDLEARRRAFYASLRN</sequence>
<organism evidence="2 3">
    <name type="scientific">Emydomyces testavorans</name>
    <dbReference type="NCBI Taxonomy" id="2070801"/>
    <lineage>
        <taxon>Eukaryota</taxon>
        <taxon>Fungi</taxon>
        <taxon>Dikarya</taxon>
        <taxon>Ascomycota</taxon>
        <taxon>Pezizomycotina</taxon>
        <taxon>Eurotiomycetes</taxon>
        <taxon>Eurotiomycetidae</taxon>
        <taxon>Onygenales</taxon>
        <taxon>Nannizziopsiaceae</taxon>
        <taxon>Emydomyces</taxon>
    </lineage>
</organism>
<feature type="compositionally biased region" description="Basic residues" evidence="1">
    <location>
        <begin position="37"/>
        <end position="59"/>
    </location>
</feature>